<comment type="similarity">
    <text evidence="2 10">Belongs to the GSP K family.</text>
</comment>
<dbReference type="PANTHER" id="PTHR38831">
    <property type="entry name" value="TYPE II SECRETION SYSTEM PROTEIN K"/>
    <property type="match status" value="1"/>
</dbReference>
<evidence type="ECO:0000256" key="9">
    <source>
        <dbReference type="ARBA" id="ARBA00023136"/>
    </source>
</evidence>
<dbReference type="Gene3D" id="1.10.40.60">
    <property type="entry name" value="EpsJ-like"/>
    <property type="match status" value="2"/>
</dbReference>
<evidence type="ECO:0000256" key="5">
    <source>
        <dbReference type="ARBA" id="ARBA00022519"/>
    </source>
</evidence>
<feature type="domain" description="T2SS protein K second SAM-like" evidence="12">
    <location>
        <begin position="221"/>
        <end position="286"/>
    </location>
</feature>
<feature type="domain" description="T2SS protein K first SAM-like" evidence="13">
    <location>
        <begin position="103"/>
        <end position="214"/>
    </location>
</feature>
<dbReference type="EMBL" id="CP136522">
    <property type="protein sequence ID" value="WOT05179.1"/>
    <property type="molecule type" value="Genomic_DNA"/>
</dbReference>
<keyword evidence="9 10" id="KW-0472">Membrane</keyword>
<evidence type="ECO:0000259" key="13">
    <source>
        <dbReference type="Pfam" id="PF21687"/>
    </source>
</evidence>
<dbReference type="SUPFAM" id="SSF158544">
    <property type="entry name" value="GspK insert domain-like"/>
    <property type="match status" value="2"/>
</dbReference>
<proteinExistence type="inferred from homology"/>
<evidence type="ECO:0000313" key="14">
    <source>
        <dbReference type="EMBL" id="WOT05179.1"/>
    </source>
</evidence>
<protein>
    <recommendedName>
        <fullName evidence="10">Type II secretion system protein K</fullName>
    </recommendedName>
</protein>
<keyword evidence="7" id="KW-0653">Protein transport</keyword>
<keyword evidence="6 11" id="KW-0812">Transmembrane</keyword>
<evidence type="ECO:0000256" key="2">
    <source>
        <dbReference type="ARBA" id="ARBA00007246"/>
    </source>
</evidence>
<evidence type="ECO:0000313" key="15">
    <source>
        <dbReference type="Proteomes" id="UP001529491"/>
    </source>
</evidence>
<evidence type="ECO:0000256" key="10">
    <source>
        <dbReference type="PIRNR" id="PIRNR002786"/>
    </source>
</evidence>
<dbReference type="InterPro" id="IPR049031">
    <property type="entry name" value="T2SSK_SAM-like_1st"/>
</dbReference>
<dbReference type="Proteomes" id="UP001529491">
    <property type="component" value="Chromosome"/>
</dbReference>
<evidence type="ECO:0000256" key="7">
    <source>
        <dbReference type="ARBA" id="ARBA00022927"/>
    </source>
</evidence>
<feature type="transmembrane region" description="Helical" evidence="11">
    <location>
        <begin position="9"/>
        <end position="29"/>
    </location>
</feature>
<keyword evidence="4 10" id="KW-1003">Cell membrane</keyword>
<name>A0ABZ0JXZ7_9GAMM</name>
<dbReference type="RefSeq" id="WP_310472803.1">
    <property type="nucleotide sequence ID" value="NZ_CP136522.1"/>
</dbReference>
<dbReference type="PANTHER" id="PTHR38831:SF1">
    <property type="entry name" value="TYPE II SECRETION SYSTEM PROTEIN K-RELATED"/>
    <property type="match status" value="1"/>
</dbReference>
<accession>A0ABZ0JXZ7</accession>
<sequence>MIKQSKQRGVALIVVLLIVAMVAIIATNITSRNQLSVRRTINVAQYDQAFWYAISAEAMAKKVLKQDLEDSDTVHRQQYWAQADVVFPVDKGQIAGEISDMQACFNVNSLSQTTTELVNGRPKLPLPATQFKGLLIALGMDEFAAERLAHTLKDYIDDDMTAGAYGAEDAEYESRNVPYRAANTLLSHKSELRSVMGFSQDIYLKIAPYICAVPGMTTQVLNVNTVTVEHAALIAGMLDNKISVGEAESIINQRPGDGYESTDEFWANSSISSLASDAQLKSSFGITSSYFLLEAGAKVDNAIFRLESVIKGDGTSLEVLSRQFGGQK</sequence>
<dbReference type="Gene3D" id="3.30.1300.30">
    <property type="entry name" value="GSPII I/J protein-like"/>
    <property type="match status" value="1"/>
</dbReference>
<dbReference type="InterPro" id="IPR045584">
    <property type="entry name" value="Pilin-like"/>
</dbReference>
<gene>
    <name evidence="14" type="primary">gspK</name>
    <name evidence="14" type="ORF">RGE70_18155</name>
</gene>
<reference evidence="14 15" key="1">
    <citation type="submission" date="2023-10" db="EMBL/GenBank/DDBJ databases">
        <title>Complete genome sequence of Shewanella sp. DAU334.</title>
        <authorList>
            <person name="Lee Y.-S."/>
            <person name="Jeong H.-R."/>
            <person name="Hwang E.-J."/>
            <person name="Choi Y.-L."/>
            <person name="Kim G.-D."/>
        </authorList>
    </citation>
    <scope>NUCLEOTIDE SEQUENCE [LARGE SCALE GENOMIC DNA]</scope>
    <source>
        <strain evidence="14 15">DAU334</strain>
    </source>
</reference>
<evidence type="ECO:0000256" key="6">
    <source>
        <dbReference type="ARBA" id="ARBA00022692"/>
    </source>
</evidence>
<keyword evidence="15" id="KW-1185">Reference proteome</keyword>
<dbReference type="Pfam" id="PF03934">
    <property type="entry name" value="T2SSK"/>
    <property type="match status" value="1"/>
</dbReference>
<evidence type="ECO:0000256" key="8">
    <source>
        <dbReference type="ARBA" id="ARBA00022989"/>
    </source>
</evidence>
<comment type="subcellular location">
    <subcellularLocation>
        <location evidence="1 10">Cell inner membrane</location>
    </subcellularLocation>
</comment>
<dbReference type="InterPro" id="IPR005628">
    <property type="entry name" value="GspK"/>
</dbReference>
<keyword evidence="5 10" id="KW-0997">Cell inner membrane</keyword>
<evidence type="ECO:0000256" key="4">
    <source>
        <dbReference type="ARBA" id="ARBA00022475"/>
    </source>
</evidence>
<dbReference type="NCBIfam" id="NF037980">
    <property type="entry name" value="T2SS_GspK"/>
    <property type="match status" value="1"/>
</dbReference>
<dbReference type="InterPro" id="IPR038072">
    <property type="entry name" value="GspK_central_sf"/>
</dbReference>
<evidence type="ECO:0000259" key="12">
    <source>
        <dbReference type="Pfam" id="PF03934"/>
    </source>
</evidence>
<dbReference type="Pfam" id="PF21687">
    <property type="entry name" value="T2SSK_1st"/>
    <property type="match status" value="1"/>
</dbReference>
<dbReference type="PIRSF" id="PIRSF002786">
    <property type="entry name" value="XcpX"/>
    <property type="match status" value="1"/>
</dbReference>
<organism evidence="14 15">
    <name type="scientific">Shewanella youngdeokensis</name>
    <dbReference type="NCBI Taxonomy" id="2999068"/>
    <lineage>
        <taxon>Bacteria</taxon>
        <taxon>Pseudomonadati</taxon>
        <taxon>Pseudomonadota</taxon>
        <taxon>Gammaproteobacteria</taxon>
        <taxon>Alteromonadales</taxon>
        <taxon>Shewanellaceae</taxon>
        <taxon>Shewanella</taxon>
    </lineage>
</organism>
<dbReference type="SUPFAM" id="SSF54523">
    <property type="entry name" value="Pili subunits"/>
    <property type="match status" value="1"/>
</dbReference>
<dbReference type="InterPro" id="IPR049179">
    <property type="entry name" value="T2SSK_SAM-like_2nd"/>
</dbReference>
<keyword evidence="3 10" id="KW-0813">Transport</keyword>
<evidence type="ECO:0000256" key="3">
    <source>
        <dbReference type="ARBA" id="ARBA00022448"/>
    </source>
</evidence>
<keyword evidence="8 11" id="KW-1133">Transmembrane helix</keyword>
<evidence type="ECO:0000256" key="1">
    <source>
        <dbReference type="ARBA" id="ARBA00004533"/>
    </source>
</evidence>
<evidence type="ECO:0000256" key="11">
    <source>
        <dbReference type="SAM" id="Phobius"/>
    </source>
</evidence>